<evidence type="ECO:0000256" key="6">
    <source>
        <dbReference type="ARBA" id="ARBA00022989"/>
    </source>
</evidence>
<dbReference type="Pfam" id="PF02949">
    <property type="entry name" value="7tm_6"/>
    <property type="match status" value="1"/>
</dbReference>
<name>A0AAV2N9M9_9HYME</name>
<evidence type="ECO:0000313" key="11">
    <source>
        <dbReference type="EMBL" id="CAL1676376.1"/>
    </source>
</evidence>
<comment type="subcellular location">
    <subcellularLocation>
        <location evidence="1 10">Cell membrane</location>
        <topology evidence="1 10">Multi-pass membrane protein</topology>
    </subcellularLocation>
</comment>
<keyword evidence="8 10" id="KW-0675">Receptor</keyword>
<keyword evidence="2" id="KW-1003">Cell membrane</keyword>
<feature type="transmembrane region" description="Helical" evidence="10">
    <location>
        <begin position="97"/>
        <end position="115"/>
    </location>
</feature>
<dbReference type="GO" id="GO:0007165">
    <property type="term" value="P:signal transduction"/>
    <property type="evidence" value="ECO:0007669"/>
    <property type="project" value="UniProtKB-KW"/>
</dbReference>
<keyword evidence="4 10" id="KW-0812">Transmembrane</keyword>
<proteinExistence type="inferred from homology"/>
<feature type="transmembrane region" description="Helical" evidence="10">
    <location>
        <begin position="201"/>
        <end position="223"/>
    </location>
</feature>
<evidence type="ECO:0000256" key="1">
    <source>
        <dbReference type="ARBA" id="ARBA00004651"/>
    </source>
</evidence>
<evidence type="ECO:0000256" key="7">
    <source>
        <dbReference type="ARBA" id="ARBA00023136"/>
    </source>
</evidence>
<dbReference type="AlphaFoldDB" id="A0AAV2N9M9"/>
<feature type="transmembrane region" description="Helical" evidence="10">
    <location>
        <begin position="159"/>
        <end position="181"/>
    </location>
</feature>
<dbReference type="PANTHER" id="PTHR21137:SF35">
    <property type="entry name" value="ODORANT RECEPTOR 19A-RELATED"/>
    <property type="match status" value="1"/>
</dbReference>
<comment type="caution">
    <text evidence="10">Lacks conserved residue(s) required for the propagation of feature annotation.</text>
</comment>
<protein>
    <recommendedName>
        <fullName evidence="10">Odorant receptor</fullName>
    </recommendedName>
</protein>
<keyword evidence="3 10" id="KW-0716">Sensory transduction</keyword>
<evidence type="ECO:0000256" key="5">
    <source>
        <dbReference type="ARBA" id="ARBA00022725"/>
    </source>
</evidence>
<evidence type="ECO:0000256" key="4">
    <source>
        <dbReference type="ARBA" id="ARBA00022692"/>
    </source>
</evidence>
<comment type="similarity">
    <text evidence="10">Belongs to the insect chemoreceptor superfamily. Heteromeric odorant receptor channel (TC 1.A.69) family.</text>
</comment>
<evidence type="ECO:0000256" key="10">
    <source>
        <dbReference type="RuleBase" id="RU351113"/>
    </source>
</evidence>
<keyword evidence="12" id="KW-1185">Reference proteome</keyword>
<reference evidence="11" key="1">
    <citation type="submission" date="2024-04" db="EMBL/GenBank/DDBJ databases">
        <authorList>
            <consortium name="Molecular Ecology Group"/>
        </authorList>
    </citation>
    <scope>NUCLEOTIDE SEQUENCE</scope>
</reference>
<keyword evidence="5 10" id="KW-0552">Olfaction</keyword>
<keyword evidence="6 10" id="KW-1133">Transmembrane helix</keyword>
<evidence type="ECO:0000256" key="9">
    <source>
        <dbReference type="ARBA" id="ARBA00023224"/>
    </source>
</evidence>
<organism evidence="11 12">
    <name type="scientific">Lasius platythorax</name>
    <dbReference type="NCBI Taxonomy" id="488582"/>
    <lineage>
        <taxon>Eukaryota</taxon>
        <taxon>Metazoa</taxon>
        <taxon>Ecdysozoa</taxon>
        <taxon>Arthropoda</taxon>
        <taxon>Hexapoda</taxon>
        <taxon>Insecta</taxon>
        <taxon>Pterygota</taxon>
        <taxon>Neoptera</taxon>
        <taxon>Endopterygota</taxon>
        <taxon>Hymenoptera</taxon>
        <taxon>Apocrita</taxon>
        <taxon>Aculeata</taxon>
        <taxon>Formicoidea</taxon>
        <taxon>Formicidae</taxon>
        <taxon>Formicinae</taxon>
        <taxon>Lasius</taxon>
        <taxon>Lasius</taxon>
    </lineage>
</organism>
<dbReference type="GO" id="GO:0005549">
    <property type="term" value="F:odorant binding"/>
    <property type="evidence" value="ECO:0007669"/>
    <property type="project" value="InterPro"/>
</dbReference>
<feature type="transmembrane region" description="Helical" evidence="10">
    <location>
        <begin position="276"/>
        <end position="296"/>
    </location>
</feature>
<feature type="transmembrane region" description="Helical" evidence="10">
    <location>
        <begin position="308"/>
        <end position="327"/>
    </location>
</feature>
<sequence>MGNSYFRQIIISNDSTVQKKLDVIRHDKVEDRAKTDLLKLTLAFLTISGCWRPVSWTSLYKYRLYNIYTITLILLLYTFAVSQLMDIVLNVGNPEEFTSVLYIMMTVCVASFKISSMSTNRKNISHIINTLTDKPFKPMVTDEIKIRQNFDKMIRNNTLYCFVLVGSTCVCIALTSLFTNFRRGNLTYEAWLPFNYSSPVLFYLTYAHQLTSMATSALVNLACDCFICGLLMHVCCQIEILEYRLNNKSHTRETLRDCVRHHDLIFDFASVVNEKFAKIIAIQFITSTLVVCSNLYQLAQTTLSAEYLPLALYTVCMLIEIFIYCWFGNEVKLKSLQLTDRIFEMNWPKLNNSFKKTLIMIMNRATIPIEFTSAYLFSMNLESFVGLLRTSYSAYTLLQRL</sequence>
<evidence type="ECO:0000256" key="8">
    <source>
        <dbReference type="ARBA" id="ARBA00023170"/>
    </source>
</evidence>
<feature type="transmembrane region" description="Helical" evidence="10">
    <location>
        <begin position="65"/>
        <end position="85"/>
    </location>
</feature>
<keyword evidence="9 10" id="KW-0807">Transducer</keyword>
<dbReference type="GO" id="GO:0005886">
    <property type="term" value="C:plasma membrane"/>
    <property type="evidence" value="ECO:0007669"/>
    <property type="project" value="UniProtKB-SubCell"/>
</dbReference>
<keyword evidence="7 10" id="KW-0472">Membrane</keyword>
<dbReference type="Proteomes" id="UP001497644">
    <property type="component" value="Chromosome 11"/>
</dbReference>
<evidence type="ECO:0000313" key="12">
    <source>
        <dbReference type="Proteomes" id="UP001497644"/>
    </source>
</evidence>
<dbReference type="GO" id="GO:0004984">
    <property type="term" value="F:olfactory receptor activity"/>
    <property type="evidence" value="ECO:0007669"/>
    <property type="project" value="InterPro"/>
</dbReference>
<accession>A0AAV2N9M9</accession>
<dbReference type="EMBL" id="OZ034834">
    <property type="protein sequence ID" value="CAL1676376.1"/>
    <property type="molecule type" value="Genomic_DNA"/>
</dbReference>
<gene>
    <name evidence="11" type="ORF">LPLAT_LOCUS2581</name>
</gene>
<dbReference type="PANTHER" id="PTHR21137">
    <property type="entry name" value="ODORANT RECEPTOR"/>
    <property type="match status" value="1"/>
</dbReference>
<evidence type="ECO:0000256" key="3">
    <source>
        <dbReference type="ARBA" id="ARBA00022606"/>
    </source>
</evidence>
<dbReference type="InterPro" id="IPR004117">
    <property type="entry name" value="7tm6_olfct_rcpt"/>
</dbReference>
<evidence type="ECO:0000256" key="2">
    <source>
        <dbReference type="ARBA" id="ARBA00022475"/>
    </source>
</evidence>